<keyword evidence="12" id="KW-1185">Reference proteome</keyword>
<sequence>MTKISPHHLMFGKPANFPSDVTFPVNPQYTVDVDEYIQLFRENIARLVVKAREHSENERRNFKLDISPHHLMFGKPANFPSDVTFPVNPQYTVDMDEYIQLFRENIARLVVKAREHSENERRNMKNYYDKQAKVTADKFEIGQRVMVIFPGTNKRSPHHKIMWNHFGPFKILEISASTASVVPNDKLNSEPLKVPIERMIRVPDGVPDISTLPKGKNPYKNQLNALLCIVCLIYNEKLENKTDYNRIEGQDHLQNISQKCFLPGDITNFQKSPKVNGENLMGTEIEDFLGKFDGIVAQLRTIVFQGTEEVMETDNNDFALTWDMQCGGLGPEHRNCVQLTTADLDPVLERAGFGLKVAEGRLKPQNAKFGLKVVGTPLKALLATFLLKTNAISSSAAGRKLAQSVIGAPVGFELITFIGSREDQIKSGRIPVEEDLEAVLEKWTECCAVTRTKLAKCGFGAINVPIPRSIEDLPEGEGKPWTELLGKTGFVLEKVKATSVLRKHQFVTSPRIIIGDSSAKQLEDLWPTSQFIGATEGSVGDVIRAFDAVALSSKVKVGVIMIGRDALIKNETADNVMEKIGRLIQLCAQFHHVQFFWLPPPFIRDQQIEHDMLVDRMKDHFALIRGNIRYVSTTPTGRSLLEIWRYGNGYNTEHVSAEGTMKEKGLYMLKAWLMTQVGERREGKRENGREKRENGRTGPTAQPPSRTIPISSLRPCLSPFESYADSSPVCEPERRPSPAPAFPDAESARPKPPTVPALRTSLRYIRFFELEHPGAQVQCASWSVGEAHIEDTGYRVDGLWHRHPPLRPLAIEWMGCFYHGCPTCFPERQQQLAAGRTAEDLYERTEQRLFELTNLHGCELHVVWSCQWMERLRHDPELKRRYDAVFVPCPLDPRNNALRGDRTEPFKLHHVCSDDEEILCIDIVSLYPHIMKANRFPVGNPRVVTREVLLHPPTAPLPWTSPENNSFRGLLLVRVLAPRNIRVPLLGYRTKDGRFTFPLCGWCADRRQQRPCRHGDDRRSWVTAYTHVELNKALQLGYVVTDLFEVVTH</sequence>
<dbReference type="GO" id="GO:0006260">
    <property type="term" value="P:DNA replication"/>
    <property type="evidence" value="ECO:0007669"/>
    <property type="project" value="UniProtKB-KW"/>
</dbReference>
<gene>
    <name evidence="11" type="ORF">niasHT_025271</name>
</gene>
<protein>
    <recommendedName>
        <fullName evidence="2">DNA-directed DNA polymerase</fullName>
        <ecNumber evidence="2">2.7.7.7</ecNumber>
    </recommendedName>
</protein>
<evidence type="ECO:0000313" key="12">
    <source>
        <dbReference type="Proteomes" id="UP001620626"/>
    </source>
</evidence>
<organism evidence="11 12">
    <name type="scientific">Heterodera trifolii</name>
    <dbReference type="NCBI Taxonomy" id="157864"/>
    <lineage>
        <taxon>Eukaryota</taxon>
        <taxon>Metazoa</taxon>
        <taxon>Ecdysozoa</taxon>
        <taxon>Nematoda</taxon>
        <taxon>Chromadorea</taxon>
        <taxon>Rhabditida</taxon>
        <taxon>Tylenchina</taxon>
        <taxon>Tylenchomorpha</taxon>
        <taxon>Tylenchoidea</taxon>
        <taxon>Heteroderidae</taxon>
        <taxon>Heteroderinae</taxon>
        <taxon>Heterodera</taxon>
    </lineage>
</organism>
<evidence type="ECO:0000313" key="11">
    <source>
        <dbReference type="EMBL" id="KAL3101627.1"/>
    </source>
</evidence>
<proteinExistence type="inferred from homology"/>
<dbReference type="EMBL" id="JBICBT010000772">
    <property type="protein sequence ID" value="KAL3101627.1"/>
    <property type="molecule type" value="Genomic_DNA"/>
</dbReference>
<name>A0ABD2KFB5_9BILA</name>
<dbReference type="AlphaFoldDB" id="A0ABD2KFB5"/>
<reference evidence="11 12" key="1">
    <citation type="submission" date="2024-10" db="EMBL/GenBank/DDBJ databases">
        <authorList>
            <person name="Kim D."/>
        </authorList>
    </citation>
    <scope>NUCLEOTIDE SEQUENCE [LARGE SCALE GENOMIC DNA]</scope>
    <source>
        <strain evidence="11">BH-2024</strain>
    </source>
</reference>
<evidence type="ECO:0000256" key="9">
    <source>
        <dbReference type="SAM" id="MobiDB-lite"/>
    </source>
</evidence>
<feature type="region of interest" description="Disordered" evidence="9">
    <location>
        <begin position="678"/>
        <end position="711"/>
    </location>
</feature>
<dbReference type="EC" id="2.7.7.7" evidence="2"/>
<evidence type="ECO:0000256" key="8">
    <source>
        <dbReference type="ARBA" id="ARBA00049244"/>
    </source>
</evidence>
<keyword evidence="7" id="KW-0238">DNA-binding</keyword>
<evidence type="ECO:0000256" key="2">
    <source>
        <dbReference type="ARBA" id="ARBA00012417"/>
    </source>
</evidence>
<evidence type="ECO:0000256" key="7">
    <source>
        <dbReference type="ARBA" id="ARBA00023125"/>
    </source>
</evidence>
<evidence type="ECO:0000256" key="6">
    <source>
        <dbReference type="ARBA" id="ARBA00022932"/>
    </source>
</evidence>
<dbReference type="InterPro" id="IPR004868">
    <property type="entry name" value="DNA-dir_DNA_pol_B_mt/vir"/>
</dbReference>
<evidence type="ECO:0000256" key="5">
    <source>
        <dbReference type="ARBA" id="ARBA00022705"/>
    </source>
</evidence>
<dbReference type="InterPro" id="IPR043502">
    <property type="entry name" value="DNA/RNA_pol_sf"/>
</dbReference>
<keyword evidence="5" id="KW-0235">DNA replication</keyword>
<evidence type="ECO:0000259" key="10">
    <source>
        <dbReference type="Pfam" id="PF03175"/>
    </source>
</evidence>
<dbReference type="Pfam" id="PF03175">
    <property type="entry name" value="DNA_pol_B_2"/>
    <property type="match status" value="1"/>
</dbReference>
<accession>A0ABD2KFB5</accession>
<feature type="domain" description="DNA-directed DNA polymerase family B mitochondria/virus" evidence="10">
    <location>
        <begin position="896"/>
        <end position="1039"/>
    </location>
</feature>
<dbReference type="PANTHER" id="PTHR33568:SF3">
    <property type="entry name" value="DNA-DIRECTED DNA POLYMERASE"/>
    <property type="match status" value="1"/>
</dbReference>
<dbReference type="SUPFAM" id="SSF56672">
    <property type="entry name" value="DNA/RNA polymerases"/>
    <property type="match status" value="1"/>
</dbReference>
<keyword evidence="6" id="KW-0239">DNA-directed DNA polymerase</keyword>
<feature type="region of interest" description="Disordered" evidence="9">
    <location>
        <begin position="724"/>
        <end position="754"/>
    </location>
</feature>
<comment type="caution">
    <text evidence="11">The sequence shown here is derived from an EMBL/GenBank/DDBJ whole genome shotgun (WGS) entry which is preliminary data.</text>
</comment>
<evidence type="ECO:0000256" key="1">
    <source>
        <dbReference type="ARBA" id="ARBA00005755"/>
    </source>
</evidence>
<comment type="similarity">
    <text evidence="1">Belongs to the DNA polymerase type-B family.</text>
</comment>
<dbReference type="Proteomes" id="UP001620626">
    <property type="component" value="Unassembled WGS sequence"/>
</dbReference>
<evidence type="ECO:0000256" key="3">
    <source>
        <dbReference type="ARBA" id="ARBA00022679"/>
    </source>
</evidence>
<keyword evidence="3" id="KW-0808">Transferase</keyword>
<comment type="catalytic activity">
    <reaction evidence="8">
        <text>DNA(n) + a 2'-deoxyribonucleoside 5'-triphosphate = DNA(n+1) + diphosphate</text>
        <dbReference type="Rhea" id="RHEA:22508"/>
        <dbReference type="Rhea" id="RHEA-COMP:17339"/>
        <dbReference type="Rhea" id="RHEA-COMP:17340"/>
        <dbReference type="ChEBI" id="CHEBI:33019"/>
        <dbReference type="ChEBI" id="CHEBI:61560"/>
        <dbReference type="ChEBI" id="CHEBI:173112"/>
        <dbReference type="EC" id="2.7.7.7"/>
    </reaction>
</comment>
<keyword evidence="4" id="KW-0548">Nucleotidyltransferase</keyword>
<dbReference type="PANTHER" id="PTHR33568">
    <property type="entry name" value="DNA POLYMERASE"/>
    <property type="match status" value="1"/>
</dbReference>
<feature type="compositionally biased region" description="Polar residues" evidence="9">
    <location>
        <begin position="697"/>
        <end position="710"/>
    </location>
</feature>
<dbReference type="GO" id="GO:0003677">
    <property type="term" value="F:DNA binding"/>
    <property type="evidence" value="ECO:0007669"/>
    <property type="project" value="UniProtKB-KW"/>
</dbReference>
<evidence type="ECO:0000256" key="4">
    <source>
        <dbReference type="ARBA" id="ARBA00022695"/>
    </source>
</evidence>
<dbReference type="GO" id="GO:0003887">
    <property type="term" value="F:DNA-directed DNA polymerase activity"/>
    <property type="evidence" value="ECO:0007669"/>
    <property type="project" value="UniProtKB-KW"/>
</dbReference>
<feature type="compositionally biased region" description="Basic and acidic residues" evidence="9">
    <location>
        <begin position="678"/>
        <end position="695"/>
    </location>
</feature>